<feature type="compositionally biased region" description="Low complexity" evidence="5">
    <location>
        <begin position="251"/>
        <end position="262"/>
    </location>
</feature>
<dbReference type="EMBL" id="BEYU01000068">
    <property type="protein sequence ID" value="GBG29914.1"/>
    <property type="molecule type" value="Genomic_DNA"/>
</dbReference>
<comment type="caution">
    <text evidence="7">The sequence shown here is derived from an EMBL/GenBank/DDBJ whole genome shotgun (WGS) entry which is preliminary data.</text>
</comment>
<dbReference type="SMART" id="SM00249">
    <property type="entry name" value="PHD"/>
    <property type="match status" value="1"/>
</dbReference>
<keyword evidence="1" id="KW-0479">Metal-binding</keyword>
<evidence type="ECO:0000256" key="2">
    <source>
        <dbReference type="ARBA" id="ARBA00022771"/>
    </source>
</evidence>
<dbReference type="PROSITE" id="PS01359">
    <property type="entry name" value="ZF_PHD_1"/>
    <property type="match status" value="1"/>
</dbReference>
<dbReference type="Pfam" id="PF00628">
    <property type="entry name" value="PHD"/>
    <property type="match status" value="1"/>
</dbReference>
<dbReference type="CDD" id="cd15489">
    <property type="entry name" value="PHD_SF"/>
    <property type="match status" value="1"/>
</dbReference>
<protein>
    <submittedName>
        <fullName evidence="7">PHD finger protein ALFIN-LIKE 7</fullName>
    </submittedName>
</protein>
<feature type="domain" description="PHD-type" evidence="6">
    <location>
        <begin position="609"/>
        <end position="663"/>
    </location>
</feature>
<dbReference type="PROSITE" id="PS50016">
    <property type="entry name" value="ZF_PHD_2"/>
    <property type="match status" value="1"/>
</dbReference>
<dbReference type="SUPFAM" id="SSF57903">
    <property type="entry name" value="FYVE/PHD zinc finger"/>
    <property type="match status" value="1"/>
</dbReference>
<dbReference type="Gene3D" id="3.30.40.10">
    <property type="entry name" value="Zinc/RING finger domain, C3HC4 (zinc finger)"/>
    <property type="match status" value="1"/>
</dbReference>
<gene>
    <name evidence="7" type="ORF">FCC1311_061342</name>
</gene>
<feature type="compositionally biased region" description="Basic and acidic residues" evidence="5">
    <location>
        <begin position="41"/>
        <end position="57"/>
    </location>
</feature>
<dbReference type="InterPro" id="IPR019786">
    <property type="entry name" value="Zinc_finger_PHD-type_CS"/>
</dbReference>
<dbReference type="AlphaFoldDB" id="A0A2R5GPV2"/>
<keyword evidence="2 4" id="KW-0863">Zinc-finger</keyword>
<evidence type="ECO:0000259" key="6">
    <source>
        <dbReference type="PROSITE" id="PS50016"/>
    </source>
</evidence>
<evidence type="ECO:0000313" key="8">
    <source>
        <dbReference type="Proteomes" id="UP000241890"/>
    </source>
</evidence>
<feature type="region of interest" description="Disordered" evidence="5">
    <location>
        <begin position="233"/>
        <end position="312"/>
    </location>
</feature>
<evidence type="ECO:0000256" key="3">
    <source>
        <dbReference type="ARBA" id="ARBA00022833"/>
    </source>
</evidence>
<keyword evidence="3" id="KW-0862">Zinc</keyword>
<dbReference type="InParanoid" id="A0A2R5GPV2"/>
<reference evidence="7 8" key="1">
    <citation type="submission" date="2017-12" db="EMBL/GenBank/DDBJ databases">
        <title>Sequencing, de novo assembly and annotation of complete genome of a new Thraustochytrid species, strain FCC1311.</title>
        <authorList>
            <person name="Sedici K."/>
            <person name="Godart F."/>
            <person name="Aiese Cigliano R."/>
            <person name="Sanseverino W."/>
            <person name="Barakat M."/>
            <person name="Ortet P."/>
            <person name="Marechal E."/>
            <person name="Cagnac O."/>
            <person name="Amato A."/>
        </authorList>
    </citation>
    <scope>NUCLEOTIDE SEQUENCE [LARGE SCALE GENOMIC DNA]</scope>
</reference>
<dbReference type="OrthoDB" id="436852at2759"/>
<organism evidence="7 8">
    <name type="scientific">Hondaea fermentalgiana</name>
    <dbReference type="NCBI Taxonomy" id="2315210"/>
    <lineage>
        <taxon>Eukaryota</taxon>
        <taxon>Sar</taxon>
        <taxon>Stramenopiles</taxon>
        <taxon>Bigyra</taxon>
        <taxon>Labyrinthulomycetes</taxon>
        <taxon>Thraustochytrida</taxon>
        <taxon>Thraustochytriidae</taxon>
        <taxon>Hondaea</taxon>
    </lineage>
</organism>
<dbReference type="GO" id="GO:0008270">
    <property type="term" value="F:zinc ion binding"/>
    <property type="evidence" value="ECO:0007669"/>
    <property type="project" value="UniProtKB-KW"/>
</dbReference>
<proteinExistence type="predicted"/>
<keyword evidence="8" id="KW-1185">Reference proteome</keyword>
<accession>A0A2R5GPV2</accession>
<dbReference type="InterPro" id="IPR013083">
    <property type="entry name" value="Znf_RING/FYVE/PHD"/>
</dbReference>
<evidence type="ECO:0000256" key="4">
    <source>
        <dbReference type="PROSITE-ProRule" id="PRU00146"/>
    </source>
</evidence>
<feature type="region of interest" description="Disordered" evidence="5">
    <location>
        <begin position="1"/>
        <end position="57"/>
    </location>
</feature>
<sequence>MAAPENAEVNIAHAQNEESKSKDVATSSKSGATSINAVMNEAHEQKHDDPHEVVPPKVDKAVRGDTSLPKASVPAAKEDFIDAIAHVKVVVRACLAKAEASTSNPAAEEETALRKELDRFCDALVEADKFCKAEQLIDNVVSAAADEIGEERSRRVRFATSTLLPLTTPNIGIEGSEDPWFGALESLAKARDVAESLRKGFRAKPALADALRGALPAPAGNAASAIRTELAKSASENAGEVSTVKADDANSKFSQASPSSSSTTGVPGPDAEGGTTAAPQAKSSTDPSPSSSSFTSPDLPPSASGASSRYRTPAEQVVRKAILEIANDKPCAAVEEPLGEILSSSIRFILRKLFNVPPTCELALEDVEPVVSSPSGGGEEIRLGSSGVALEDLAASGGNGAETDGELEALASTMSSGLPRPRATQLIFGADCGSYQFNSDDAAAVLRDALGILRHCVEPTEAWRRWYTAGQHAPEDAPPDLDLTHVRLFTRAHSFLDSTFAKDREMRVALEKETELLARLEKCCARADELGLEEEVAFYPLTKPGQFVEQIAAQRELSKTASEWLDAHEAALNPRSYRSRPRRCRVVIEPGHVDGGDFRFPVLHRRLAASVCAMCETLVEESNRGGEICCDTCGRWFHLKCLQLPQRFPQTVEFYTCPDCVPGQSGML</sequence>
<feature type="compositionally biased region" description="Polar residues" evidence="5">
    <location>
        <begin position="24"/>
        <end position="37"/>
    </location>
</feature>
<evidence type="ECO:0000256" key="1">
    <source>
        <dbReference type="ARBA" id="ARBA00022723"/>
    </source>
</evidence>
<dbReference type="InterPro" id="IPR011011">
    <property type="entry name" value="Znf_FYVE_PHD"/>
</dbReference>
<dbReference type="InterPro" id="IPR001965">
    <property type="entry name" value="Znf_PHD"/>
</dbReference>
<feature type="compositionally biased region" description="Low complexity" evidence="5">
    <location>
        <begin position="283"/>
        <end position="297"/>
    </location>
</feature>
<dbReference type="InterPro" id="IPR019787">
    <property type="entry name" value="Znf_PHD-finger"/>
</dbReference>
<evidence type="ECO:0000313" key="7">
    <source>
        <dbReference type="EMBL" id="GBG29914.1"/>
    </source>
</evidence>
<evidence type="ECO:0000256" key="5">
    <source>
        <dbReference type="SAM" id="MobiDB-lite"/>
    </source>
</evidence>
<dbReference type="Proteomes" id="UP000241890">
    <property type="component" value="Unassembled WGS sequence"/>
</dbReference>
<name>A0A2R5GPV2_9STRA</name>